<keyword evidence="2" id="KW-0472">Membrane</keyword>
<name>A0ABW4GN59_9ACTN</name>
<accession>A0ABW4GN59</accession>
<organism evidence="3 4">
    <name type="scientific">Nonomuraea guangzhouensis</name>
    <dbReference type="NCBI Taxonomy" id="1291555"/>
    <lineage>
        <taxon>Bacteria</taxon>
        <taxon>Bacillati</taxon>
        <taxon>Actinomycetota</taxon>
        <taxon>Actinomycetes</taxon>
        <taxon>Streptosporangiales</taxon>
        <taxon>Streptosporangiaceae</taxon>
        <taxon>Nonomuraea</taxon>
    </lineage>
</organism>
<feature type="region of interest" description="Disordered" evidence="1">
    <location>
        <begin position="281"/>
        <end position="301"/>
    </location>
</feature>
<dbReference type="Proteomes" id="UP001597097">
    <property type="component" value="Unassembled WGS sequence"/>
</dbReference>
<evidence type="ECO:0000313" key="4">
    <source>
        <dbReference type="Proteomes" id="UP001597097"/>
    </source>
</evidence>
<keyword evidence="4" id="KW-1185">Reference proteome</keyword>
<keyword evidence="2" id="KW-0812">Transmembrane</keyword>
<proteinExistence type="predicted"/>
<dbReference type="RefSeq" id="WP_219528312.1">
    <property type="nucleotide sequence ID" value="NZ_JAHKRM010000004.1"/>
</dbReference>
<comment type="caution">
    <text evidence="3">The sequence shown here is derived from an EMBL/GenBank/DDBJ whole genome shotgun (WGS) entry which is preliminary data.</text>
</comment>
<keyword evidence="2" id="KW-1133">Transmembrane helix</keyword>
<gene>
    <name evidence="3" type="ORF">ACFSJ0_44520</name>
</gene>
<protein>
    <submittedName>
        <fullName evidence="3">Uncharacterized protein</fullName>
    </submittedName>
</protein>
<feature type="transmembrane region" description="Helical" evidence="2">
    <location>
        <begin position="6"/>
        <end position="22"/>
    </location>
</feature>
<evidence type="ECO:0000256" key="1">
    <source>
        <dbReference type="SAM" id="MobiDB-lite"/>
    </source>
</evidence>
<sequence length="301" mass="34100">MLEEVVGGLIVAIAGGLWFIFRKQLGRLLKGRRPIEIVELARTPEAWQMSLSRTLPEAGRPSFGKAKSLVPLNIAYGSSSLPEIVHQWTRSVGGIDYRMTRLRCLLQNNVDEPICITNIKVTVHKRHPPARGALVTCPSAGSNETLVLTVDLDEALPKLWAFEEMAHETVGSDPYFAKHTINLEAKEIFDICIVAKTEKFLCEWHLKVECLINGKNKIIRFPADRKHYFRTSGQPKAGFVEQWDWAWYDEAGPSFIEVSERNKELDSYTFTTPPSLEEEWLDSTENTLEGTKPEDDKPGYK</sequence>
<dbReference type="EMBL" id="JBHUCM010000043">
    <property type="protein sequence ID" value="MFD1544172.1"/>
    <property type="molecule type" value="Genomic_DNA"/>
</dbReference>
<feature type="compositionally biased region" description="Basic and acidic residues" evidence="1">
    <location>
        <begin position="291"/>
        <end position="301"/>
    </location>
</feature>
<evidence type="ECO:0000256" key="2">
    <source>
        <dbReference type="SAM" id="Phobius"/>
    </source>
</evidence>
<evidence type="ECO:0000313" key="3">
    <source>
        <dbReference type="EMBL" id="MFD1544172.1"/>
    </source>
</evidence>
<reference evidence="4" key="1">
    <citation type="journal article" date="2019" name="Int. J. Syst. Evol. Microbiol.">
        <title>The Global Catalogue of Microorganisms (GCM) 10K type strain sequencing project: providing services to taxonomists for standard genome sequencing and annotation.</title>
        <authorList>
            <consortium name="The Broad Institute Genomics Platform"/>
            <consortium name="The Broad Institute Genome Sequencing Center for Infectious Disease"/>
            <person name="Wu L."/>
            <person name="Ma J."/>
        </authorList>
    </citation>
    <scope>NUCLEOTIDE SEQUENCE [LARGE SCALE GENOMIC DNA]</scope>
    <source>
        <strain evidence="4">CGMCC 1.15399</strain>
    </source>
</reference>